<protein>
    <submittedName>
        <fullName evidence="1">Uncharacterized protein</fullName>
    </submittedName>
</protein>
<evidence type="ECO:0000313" key="1">
    <source>
        <dbReference type="EMBL" id="AXK36067.1"/>
    </source>
</evidence>
<sequence>MYAILRGSGPGGAEQLTVWTRDKNEDAEVFDALKDSITGFLHEQGDPPEEDYVLDVFGPDGSLLHRLDARV</sequence>
<dbReference type="KEGG" id="sarm:DVA86_29185"/>
<evidence type="ECO:0000313" key="2">
    <source>
        <dbReference type="Proteomes" id="UP000254425"/>
    </source>
</evidence>
<name>A0A345XWQ1_9ACTN</name>
<accession>A0A345XWQ1</accession>
<organism evidence="1 2">
    <name type="scientific">Streptomyces armeniacus</name>
    <dbReference type="NCBI Taxonomy" id="83291"/>
    <lineage>
        <taxon>Bacteria</taxon>
        <taxon>Bacillati</taxon>
        <taxon>Actinomycetota</taxon>
        <taxon>Actinomycetes</taxon>
        <taxon>Kitasatosporales</taxon>
        <taxon>Streptomycetaceae</taxon>
        <taxon>Streptomyces</taxon>
    </lineage>
</organism>
<dbReference type="AlphaFoldDB" id="A0A345XWQ1"/>
<keyword evidence="2" id="KW-1185">Reference proteome</keyword>
<proteinExistence type="predicted"/>
<dbReference type="EMBL" id="CP031320">
    <property type="protein sequence ID" value="AXK36067.1"/>
    <property type="molecule type" value="Genomic_DNA"/>
</dbReference>
<gene>
    <name evidence="1" type="ORF">DVA86_29185</name>
</gene>
<reference evidence="1 2" key="1">
    <citation type="submission" date="2018-07" db="EMBL/GenBank/DDBJ databases">
        <title>Draft genome of the type strain Streptomyces armeniacus ATCC 15676.</title>
        <authorList>
            <person name="Labana P."/>
            <person name="Gosse J.T."/>
            <person name="Boddy C.N."/>
        </authorList>
    </citation>
    <scope>NUCLEOTIDE SEQUENCE [LARGE SCALE GENOMIC DNA]</scope>
    <source>
        <strain evidence="1 2">ATCC 15676</strain>
    </source>
</reference>
<dbReference type="Proteomes" id="UP000254425">
    <property type="component" value="Chromosome"/>
</dbReference>